<comment type="caution">
    <text evidence="7">The sequence shown here is derived from an EMBL/GenBank/DDBJ whole genome shotgun (WGS) entry which is preliminary data.</text>
</comment>
<dbReference type="EMBL" id="JAPDRL010000244">
    <property type="protein sequence ID" value="KAJ9654340.1"/>
    <property type="molecule type" value="Genomic_DNA"/>
</dbReference>
<feature type="compositionally biased region" description="Basic residues" evidence="6">
    <location>
        <begin position="60"/>
        <end position="71"/>
    </location>
</feature>
<dbReference type="InterPro" id="IPR038753">
    <property type="entry name" value="NFKBIL1"/>
</dbReference>
<evidence type="ECO:0000256" key="3">
    <source>
        <dbReference type="ARBA" id="ARBA00022737"/>
    </source>
</evidence>
<gene>
    <name evidence="7" type="ORF">H2201_009019</name>
</gene>
<evidence type="ECO:0008006" key="9">
    <source>
        <dbReference type="Google" id="ProtNLM"/>
    </source>
</evidence>
<protein>
    <recommendedName>
        <fullName evidence="9">J domain-containing protein</fullName>
    </recommendedName>
</protein>
<organism evidence="7 8">
    <name type="scientific">Coniosporium apollinis</name>
    <dbReference type="NCBI Taxonomy" id="61459"/>
    <lineage>
        <taxon>Eukaryota</taxon>
        <taxon>Fungi</taxon>
        <taxon>Dikarya</taxon>
        <taxon>Ascomycota</taxon>
        <taxon>Pezizomycotina</taxon>
        <taxon>Dothideomycetes</taxon>
        <taxon>Dothideomycetes incertae sedis</taxon>
        <taxon>Coniosporium</taxon>
    </lineage>
</organism>
<feature type="compositionally biased region" description="Basic and acidic residues" evidence="6">
    <location>
        <begin position="172"/>
        <end position="211"/>
    </location>
</feature>
<feature type="region of interest" description="Disordered" evidence="6">
    <location>
        <begin position="172"/>
        <end position="212"/>
    </location>
</feature>
<evidence type="ECO:0000256" key="4">
    <source>
        <dbReference type="ARBA" id="ARBA00023043"/>
    </source>
</evidence>
<keyword evidence="3" id="KW-0677">Repeat</keyword>
<feature type="region of interest" description="Disordered" evidence="6">
    <location>
        <begin position="1"/>
        <end position="87"/>
    </location>
</feature>
<name>A0ABQ9NEW8_9PEZI</name>
<keyword evidence="2" id="KW-0597">Phosphoprotein</keyword>
<evidence type="ECO:0000256" key="1">
    <source>
        <dbReference type="ARBA" id="ARBA00004123"/>
    </source>
</evidence>
<proteinExistence type="predicted"/>
<evidence type="ECO:0000256" key="5">
    <source>
        <dbReference type="ARBA" id="ARBA00023242"/>
    </source>
</evidence>
<keyword evidence="4" id="KW-0040">ANK repeat</keyword>
<feature type="compositionally biased region" description="Basic and acidic residues" evidence="6">
    <location>
        <begin position="34"/>
        <end position="43"/>
    </location>
</feature>
<dbReference type="PANTHER" id="PTHR15263">
    <property type="entry name" value="I-KAPPA-B-LIKE PROTEIN IKBL"/>
    <property type="match status" value="1"/>
</dbReference>
<evidence type="ECO:0000256" key="6">
    <source>
        <dbReference type="SAM" id="MobiDB-lite"/>
    </source>
</evidence>
<dbReference type="PANTHER" id="PTHR15263:SF1">
    <property type="entry name" value="NF-KAPPA-B INHIBITOR-LIKE PROTEIN 1"/>
    <property type="match status" value="1"/>
</dbReference>
<keyword evidence="8" id="KW-1185">Reference proteome</keyword>
<dbReference type="Proteomes" id="UP001172684">
    <property type="component" value="Unassembled WGS sequence"/>
</dbReference>
<keyword evidence="5" id="KW-0539">Nucleus</keyword>
<evidence type="ECO:0000313" key="7">
    <source>
        <dbReference type="EMBL" id="KAJ9654340.1"/>
    </source>
</evidence>
<accession>A0ABQ9NEW8</accession>
<reference evidence="7" key="1">
    <citation type="submission" date="2022-10" db="EMBL/GenBank/DDBJ databases">
        <title>Culturing micro-colonial fungi from biological soil crusts in the Mojave desert and describing Neophaeococcomyces mojavensis, and introducing the new genera and species Taxawa tesnikishii.</title>
        <authorList>
            <person name="Kurbessoian T."/>
            <person name="Stajich J.E."/>
        </authorList>
    </citation>
    <scope>NUCLEOTIDE SEQUENCE</scope>
    <source>
        <strain evidence="7">TK_1</strain>
    </source>
</reference>
<sequence>MASPDGAGVADAEPPVHDSNSAKSTKFRFKKRSRSAEQSESHPHSKRRRLHHHDHDPDSRHRRRDRGKAHKSPNSGMTDDPSLYDDTFAANARSSQYLDPDQAFRESLFDALADDEGAAYWEGVYGQPIHTYPYPASKPGPDGELERMNEDEYAEYVRSKMWEKTHQHIIEERERREDARQRQKAWREQTRRMEGDRDAFERQVEESLQRGERRKKAKRLKEAWARYCQGWEELKDRIAQRGEQTEEERVPTRDLIPWPVETGKWKDVEKEDVEKFLRDAPPSELDKTALLKAERVRWHPDKMQQRFGGQELDSDAMKSVTAVFQVIDRMWTEAKEKQ</sequence>
<evidence type="ECO:0000313" key="8">
    <source>
        <dbReference type="Proteomes" id="UP001172684"/>
    </source>
</evidence>
<comment type="subcellular location">
    <subcellularLocation>
        <location evidence="1">Nucleus</location>
    </subcellularLocation>
</comment>
<evidence type="ECO:0000256" key="2">
    <source>
        <dbReference type="ARBA" id="ARBA00022553"/>
    </source>
</evidence>